<reference evidence="2 3" key="1">
    <citation type="journal article" date="2016" name="Nat. Commun.">
        <title>Thousands of microbial genomes shed light on interconnected biogeochemical processes in an aquifer system.</title>
        <authorList>
            <person name="Anantharaman K."/>
            <person name="Brown C.T."/>
            <person name="Hug L.A."/>
            <person name="Sharon I."/>
            <person name="Castelle C.J."/>
            <person name="Probst A.J."/>
            <person name="Thomas B.C."/>
            <person name="Singh A."/>
            <person name="Wilkins M.J."/>
            <person name="Karaoz U."/>
            <person name="Brodie E.L."/>
            <person name="Williams K.H."/>
            <person name="Hubbard S.S."/>
            <person name="Banfield J.F."/>
        </authorList>
    </citation>
    <scope>NUCLEOTIDE SEQUENCE [LARGE SCALE GENOMIC DNA]</scope>
</reference>
<evidence type="ECO:0000313" key="2">
    <source>
        <dbReference type="EMBL" id="OGM31830.1"/>
    </source>
</evidence>
<feature type="transmembrane region" description="Helical" evidence="1">
    <location>
        <begin position="182"/>
        <end position="200"/>
    </location>
</feature>
<name>A0A1F7YX75_9BACT</name>
<evidence type="ECO:0000313" key="3">
    <source>
        <dbReference type="Proteomes" id="UP000178870"/>
    </source>
</evidence>
<gene>
    <name evidence="2" type="ORF">A2803_00920</name>
</gene>
<sequence length="535" mass="56417">MILSEMYKKILVVLVFVALLVQSLALPTAALANTRWWAPTLDEFSNKVSGAPPGEIFGERYTHAQVFWIIYTIFLFFTDPRMSQCVAINNVVDGILNCLGIPPDTIADASNSQNASTYTPGGILAFAALSDYMLAKRPASGVQYVATKLQDLGIPTAYAQEGGFGFNTLAPIQTLWAATRNAAYALMTLAVVLLAFMIMFRTRISPQASVSVMTAIPRVIIGLLLITFSFAIAGFIIDLTYVALGIVAALFSGAGLFRDGASLTAVEVFNAMNDAGGGLVAMAAAIFLMFLAPALIAGAVTGGVLGLTLGPLGGASGLALGALALLIIVLIVLIIAILRIFWILLRTYLMIILLVIALPFGALGYVASTGTNPFTILLRSLVAQMSVFVTIIISIMLGHVIFWGFGAALPLSTIQFMNPYHVRVFYDSGLAGFGFPGFSGANPSLLGVFLGIMTLLTGPSLATNVRQWIATGRFTGGTGFGPTFVPFALGGRVAGQNIVTSIDKKVAAATTMTPQLRFLQGIATIIRGASGGRMR</sequence>
<feature type="transmembrane region" description="Helical" evidence="1">
    <location>
        <begin position="387"/>
        <end position="408"/>
    </location>
</feature>
<feature type="transmembrane region" description="Helical" evidence="1">
    <location>
        <begin position="317"/>
        <end position="341"/>
    </location>
</feature>
<evidence type="ECO:0000256" key="1">
    <source>
        <dbReference type="SAM" id="Phobius"/>
    </source>
</evidence>
<proteinExistence type="predicted"/>
<dbReference type="Proteomes" id="UP000178870">
    <property type="component" value="Unassembled WGS sequence"/>
</dbReference>
<accession>A0A1F7YX75</accession>
<protein>
    <submittedName>
        <fullName evidence="2">Uncharacterized protein</fullName>
    </submittedName>
</protein>
<dbReference type="EMBL" id="MGGP01000020">
    <property type="protein sequence ID" value="OGM31830.1"/>
    <property type="molecule type" value="Genomic_DNA"/>
</dbReference>
<feature type="transmembrane region" description="Helical" evidence="1">
    <location>
        <begin position="348"/>
        <end position="367"/>
    </location>
</feature>
<organism evidence="2 3">
    <name type="scientific">Candidatus Woesebacteria bacterium RIFCSPHIGHO2_01_FULL_44_21</name>
    <dbReference type="NCBI Taxonomy" id="1802503"/>
    <lineage>
        <taxon>Bacteria</taxon>
        <taxon>Candidatus Woeseibacteriota</taxon>
    </lineage>
</organism>
<dbReference type="AlphaFoldDB" id="A0A1F7YX75"/>
<keyword evidence="1" id="KW-1133">Transmembrane helix</keyword>
<feature type="transmembrane region" description="Helical" evidence="1">
    <location>
        <begin position="212"/>
        <end position="233"/>
    </location>
</feature>
<keyword evidence="1" id="KW-0812">Transmembrane</keyword>
<keyword evidence="1" id="KW-0472">Membrane</keyword>
<comment type="caution">
    <text evidence="2">The sequence shown here is derived from an EMBL/GenBank/DDBJ whole genome shotgun (WGS) entry which is preliminary data.</text>
</comment>
<feature type="transmembrane region" description="Helical" evidence="1">
    <location>
        <begin position="278"/>
        <end position="305"/>
    </location>
</feature>